<gene>
    <name evidence="2" type="ORF">IAA21_02650</name>
</gene>
<accession>A0A9D2DRI1</accession>
<feature type="signal peptide" evidence="1">
    <location>
        <begin position="1"/>
        <end position="29"/>
    </location>
</feature>
<comment type="caution">
    <text evidence="2">The sequence shown here is derived from an EMBL/GenBank/DDBJ whole genome shotgun (WGS) entry which is preliminary data.</text>
</comment>
<evidence type="ECO:0000313" key="2">
    <source>
        <dbReference type="EMBL" id="HIZ21685.1"/>
    </source>
</evidence>
<protein>
    <submittedName>
        <fullName evidence="2">Uncharacterized protein</fullName>
    </submittedName>
</protein>
<organism evidence="2 3">
    <name type="scientific">Candidatus Blautia faecigallinarum</name>
    <dbReference type="NCBI Taxonomy" id="2838488"/>
    <lineage>
        <taxon>Bacteria</taxon>
        <taxon>Bacillati</taxon>
        <taxon>Bacillota</taxon>
        <taxon>Clostridia</taxon>
        <taxon>Lachnospirales</taxon>
        <taxon>Lachnospiraceae</taxon>
        <taxon>Blautia</taxon>
    </lineage>
</organism>
<dbReference type="AlphaFoldDB" id="A0A9D2DRI1"/>
<dbReference type="EMBL" id="DXBU01000032">
    <property type="protein sequence ID" value="HIZ21685.1"/>
    <property type="molecule type" value="Genomic_DNA"/>
</dbReference>
<name>A0A9D2DRI1_9FIRM</name>
<keyword evidence="1" id="KW-0732">Signal</keyword>
<feature type="chain" id="PRO_5038460189" evidence="1">
    <location>
        <begin position="30"/>
        <end position="273"/>
    </location>
</feature>
<reference evidence="2" key="1">
    <citation type="journal article" date="2021" name="PeerJ">
        <title>Extensive microbial diversity within the chicken gut microbiome revealed by metagenomics and culture.</title>
        <authorList>
            <person name="Gilroy R."/>
            <person name="Ravi A."/>
            <person name="Getino M."/>
            <person name="Pursley I."/>
            <person name="Horton D.L."/>
            <person name="Alikhan N.F."/>
            <person name="Baker D."/>
            <person name="Gharbi K."/>
            <person name="Hall N."/>
            <person name="Watson M."/>
            <person name="Adriaenssens E.M."/>
            <person name="Foster-Nyarko E."/>
            <person name="Jarju S."/>
            <person name="Secka A."/>
            <person name="Antonio M."/>
            <person name="Oren A."/>
            <person name="Chaudhuri R.R."/>
            <person name="La Ragione R."/>
            <person name="Hildebrand F."/>
            <person name="Pallen M.J."/>
        </authorList>
    </citation>
    <scope>NUCLEOTIDE SEQUENCE</scope>
    <source>
        <strain evidence="2">14324</strain>
    </source>
</reference>
<proteinExistence type="predicted"/>
<evidence type="ECO:0000256" key="1">
    <source>
        <dbReference type="SAM" id="SignalP"/>
    </source>
</evidence>
<dbReference type="Proteomes" id="UP000824041">
    <property type="component" value="Unassembled WGS sequence"/>
</dbReference>
<reference evidence="2" key="2">
    <citation type="submission" date="2021-04" db="EMBL/GenBank/DDBJ databases">
        <authorList>
            <person name="Gilroy R."/>
        </authorList>
    </citation>
    <scope>NUCLEOTIDE SEQUENCE</scope>
    <source>
        <strain evidence="2">14324</strain>
    </source>
</reference>
<sequence>MEKKRILKKIAACLTAAVMILILALPVQAASYKKAQTRVIRAGESYHLIDNNINKNQVIRYAVKITAASSGTMYDLAYAFGGREEVLKNCSKSIKFENPAPNYIKSYDKSNTGMALCIKVHKGSVRIRVDYRAQYKGAAFTFAKQPTSHKTLLGVSVPSGKQVLFRQRSSNISWVPVVISAKSGAFTRRDLNKATSTFENYTFLSNYLKFRSYNNGKLQTSKSLNIAYDTKAGSSKFIQVLMPNRNSGWFTTKKGTVTYYFPSDYLNIAVARK</sequence>
<evidence type="ECO:0000313" key="3">
    <source>
        <dbReference type="Proteomes" id="UP000824041"/>
    </source>
</evidence>